<sequence>MRSFGLGLGLLAIGPAVAASLSPKCQSLKAATGSESILESANASFPEYQPLMMTSDAKFKPKPIKPNKSFKLSSNGKTPGVMVLDYGKDVEGYATFHVTKISGDTSVFEMSYSESRALLDKYMADGPLPLSAAMDTYRINRFNVTQSKTYRSRLIQGGLRYQKLNLSSAGELELSFVGFLPSIDPISTFDLPGSFECSDTVLNRVWAAGARTVQLTEIVAKSLPDFWVITDEGALVDSLAPQPFAQDYASAMTVYDVDFAVKPISKGFGFTVLSDTLGTGIYLFVDVANGTISAHAGSTELNSPALASAALPKSVTLNKWHDVHCVVNLTQISVEIDSLPVLKFSQTSSFYGSFGLGASYTHAAIFTNVSLTAFGQQMYHSSLTDKSALEDFQLGTNPLSVSVDGSRRDRIAYAGDLDIAAGATFASTHGLDHINGSIALLGSFQELPGFFVPTAKVQQPPRTSDIQANVTGLLGYSFSLASAMAQNYSHTGDNSFLKHWAPRVARLFDWANSQVLPNGLFNVSNAMFGGDWNYYDPTLDGVVAKFNLIYAYSLAQWLPFMADGGLNATLYMSRLNSLQSAINTHLWSESLQAFYLADSHKDFFSQEANALAILSGTANTARSNTILSTMGRDLFVPAGALAFSNASASSGWAQKISPYASGYHLKAAFHANDTSTAKYLLNTLWEMMSDPKHTNYTGCVWETLNADGSPGLGDSTSFCHAWGAGPTADLSEYVLGVQTVTPGFKTWKVAPQSLDLHWARGAYPTPLGPIHVDWRFDPQGLLSMKVTAPAGTQGAVYLPSKMTKPLKTCHVADGDMVSKTCADSFAAFTGISDLQSEAVVRGD</sequence>
<proteinExistence type="predicted"/>
<dbReference type="InterPro" id="IPR035398">
    <property type="entry name" value="Bac_rhamnosid_C"/>
</dbReference>
<dbReference type="Gene3D" id="2.60.120.560">
    <property type="entry name" value="Exo-inulinase, domain 1"/>
    <property type="match status" value="1"/>
</dbReference>
<dbReference type="PANTHER" id="PTHR34987:SF4">
    <property type="entry name" value="ALPHA-L-RHAMNOSIDASE C-TERMINAL DOMAIN-CONTAINING PROTEIN"/>
    <property type="match status" value="1"/>
</dbReference>
<dbReference type="EMBL" id="JAPWDQ010000002">
    <property type="protein sequence ID" value="KAJ5492555.1"/>
    <property type="molecule type" value="Genomic_DNA"/>
</dbReference>
<dbReference type="Proteomes" id="UP001148312">
    <property type="component" value="Unassembled WGS sequence"/>
</dbReference>
<reference evidence="3" key="2">
    <citation type="journal article" date="2023" name="IMA Fungus">
        <title>Comparative genomic study of the Penicillium genus elucidates a diverse pangenome and 15 lateral gene transfer events.</title>
        <authorList>
            <person name="Petersen C."/>
            <person name="Sorensen T."/>
            <person name="Nielsen M.R."/>
            <person name="Sondergaard T.E."/>
            <person name="Sorensen J.L."/>
            <person name="Fitzpatrick D.A."/>
            <person name="Frisvad J.C."/>
            <person name="Nielsen K.L."/>
        </authorList>
    </citation>
    <scope>NUCLEOTIDE SEQUENCE</scope>
    <source>
        <strain evidence="3">IBT 30728</strain>
    </source>
</reference>
<keyword evidence="1" id="KW-0732">Signal</keyword>
<dbReference type="SUPFAM" id="SSF48208">
    <property type="entry name" value="Six-hairpin glycosidases"/>
    <property type="match status" value="1"/>
</dbReference>
<evidence type="ECO:0000256" key="1">
    <source>
        <dbReference type="SAM" id="SignalP"/>
    </source>
</evidence>
<dbReference type="PANTHER" id="PTHR34987">
    <property type="entry name" value="C, PUTATIVE (AFU_ORTHOLOGUE AFUA_3G02880)-RELATED"/>
    <property type="match status" value="1"/>
</dbReference>
<feature type="chain" id="PRO_5040775002" description="Alpha-L-rhamnosidase C-terminal domain-containing protein" evidence="1">
    <location>
        <begin position="19"/>
        <end position="843"/>
    </location>
</feature>
<dbReference type="Gene3D" id="1.50.10.10">
    <property type="match status" value="1"/>
</dbReference>
<dbReference type="GO" id="GO:0003824">
    <property type="term" value="F:catalytic activity"/>
    <property type="evidence" value="ECO:0007669"/>
    <property type="project" value="UniProtKB-ARBA"/>
</dbReference>
<keyword evidence="4" id="KW-1185">Reference proteome</keyword>
<protein>
    <recommendedName>
        <fullName evidence="2">Alpha-L-rhamnosidase C-terminal domain-containing protein</fullName>
    </recommendedName>
</protein>
<dbReference type="InterPro" id="IPR012341">
    <property type="entry name" value="6hp_glycosidase-like_sf"/>
</dbReference>
<dbReference type="InterPro" id="IPR008928">
    <property type="entry name" value="6-hairpin_glycosidase_sf"/>
</dbReference>
<dbReference type="GeneID" id="81621153"/>
<dbReference type="RefSeq" id="XP_056792935.1">
    <property type="nucleotide sequence ID" value="XM_056930904.1"/>
</dbReference>
<comment type="caution">
    <text evidence="3">The sequence shown here is derived from an EMBL/GenBank/DDBJ whole genome shotgun (WGS) entry which is preliminary data.</text>
</comment>
<evidence type="ECO:0000313" key="3">
    <source>
        <dbReference type="EMBL" id="KAJ5492555.1"/>
    </source>
</evidence>
<feature type="signal peptide" evidence="1">
    <location>
        <begin position="1"/>
        <end position="18"/>
    </location>
</feature>
<dbReference type="Gene3D" id="2.60.420.10">
    <property type="entry name" value="Maltose phosphorylase, domain 3"/>
    <property type="match status" value="1"/>
</dbReference>
<dbReference type="AlphaFoldDB" id="A0A9W9XH67"/>
<gene>
    <name evidence="3" type="ORF">N7539_001301</name>
</gene>
<dbReference type="GO" id="GO:0005975">
    <property type="term" value="P:carbohydrate metabolic process"/>
    <property type="evidence" value="ECO:0007669"/>
    <property type="project" value="InterPro"/>
</dbReference>
<reference evidence="3" key="1">
    <citation type="submission" date="2022-12" db="EMBL/GenBank/DDBJ databases">
        <authorList>
            <person name="Petersen C."/>
        </authorList>
    </citation>
    <scope>NUCLEOTIDE SEQUENCE</scope>
    <source>
        <strain evidence="3">IBT 30728</strain>
    </source>
</reference>
<organism evidence="3 4">
    <name type="scientific">Penicillium diatomitis</name>
    <dbReference type="NCBI Taxonomy" id="2819901"/>
    <lineage>
        <taxon>Eukaryota</taxon>
        <taxon>Fungi</taxon>
        <taxon>Dikarya</taxon>
        <taxon>Ascomycota</taxon>
        <taxon>Pezizomycotina</taxon>
        <taxon>Eurotiomycetes</taxon>
        <taxon>Eurotiomycetidae</taxon>
        <taxon>Eurotiales</taxon>
        <taxon>Aspergillaceae</taxon>
        <taxon>Penicillium</taxon>
    </lineage>
</organism>
<feature type="domain" description="Alpha-L-rhamnosidase C-terminal" evidence="2">
    <location>
        <begin position="736"/>
        <end position="803"/>
    </location>
</feature>
<name>A0A9W9XH67_9EURO</name>
<accession>A0A9W9XH67</accession>
<dbReference type="Pfam" id="PF17390">
    <property type="entry name" value="Bac_rhamnosid_C"/>
    <property type="match status" value="1"/>
</dbReference>
<evidence type="ECO:0000259" key="2">
    <source>
        <dbReference type="Pfam" id="PF17390"/>
    </source>
</evidence>
<evidence type="ECO:0000313" key="4">
    <source>
        <dbReference type="Proteomes" id="UP001148312"/>
    </source>
</evidence>